<feature type="compositionally biased region" description="Acidic residues" evidence="1">
    <location>
        <begin position="77"/>
        <end position="88"/>
    </location>
</feature>
<proteinExistence type="predicted"/>
<feature type="compositionally biased region" description="Basic and acidic residues" evidence="1">
    <location>
        <begin position="65"/>
        <end position="76"/>
    </location>
</feature>
<feature type="compositionally biased region" description="Basic and acidic residues" evidence="1">
    <location>
        <begin position="204"/>
        <end position="219"/>
    </location>
</feature>
<feature type="compositionally biased region" description="Polar residues" evidence="1">
    <location>
        <begin position="519"/>
        <end position="529"/>
    </location>
</feature>
<accession>A0A8H3FJK5</accession>
<feature type="region of interest" description="Disordered" evidence="1">
    <location>
        <begin position="133"/>
        <end position="266"/>
    </location>
</feature>
<reference evidence="2" key="1">
    <citation type="submission" date="2021-03" db="EMBL/GenBank/DDBJ databases">
        <authorList>
            <person name="Tagirdzhanova G."/>
        </authorList>
    </citation>
    <scope>NUCLEOTIDE SEQUENCE</scope>
</reference>
<name>A0A8H3FJK5_9LECA</name>
<feature type="compositionally biased region" description="Polar residues" evidence="1">
    <location>
        <begin position="170"/>
        <end position="185"/>
    </location>
</feature>
<feature type="region of interest" description="Disordered" evidence="1">
    <location>
        <begin position="719"/>
        <end position="772"/>
    </location>
</feature>
<dbReference type="EMBL" id="CAJPDS010000039">
    <property type="protein sequence ID" value="CAF9925744.1"/>
    <property type="molecule type" value="Genomic_DNA"/>
</dbReference>
<evidence type="ECO:0000256" key="1">
    <source>
        <dbReference type="SAM" id="MobiDB-lite"/>
    </source>
</evidence>
<dbReference type="AlphaFoldDB" id="A0A8H3FJK5"/>
<protein>
    <submittedName>
        <fullName evidence="2">Uncharacterized protein</fullName>
    </submittedName>
</protein>
<feature type="compositionally biased region" description="Basic and acidic residues" evidence="1">
    <location>
        <begin position="19"/>
        <end position="33"/>
    </location>
</feature>
<evidence type="ECO:0000313" key="2">
    <source>
        <dbReference type="EMBL" id="CAF9925744.1"/>
    </source>
</evidence>
<feature type="compositionally biased region" description="Polar residues" evidence="1">
    <location>
        <begin position="502"/>
        <end position="511"/>
    </location>
</feature>
<dbReference type="Pfam" id="PF10336">
    <property type="entry name" value="DUF2420"/>
    <property type="match status" value="1"/>
</dbReference>
<keyword evidence="3" id="KW-1185">Reference proteome</keyword>
<gene>
    <name evidence="2" type="ORF">HETSPECPRED_005919</name>
</gene>
<feature type="compositionally biased region" description="Basic and acidic residues" evidence="1">
    <location>
        <begin position="255"/>
        <end position="266"/>
    </location>
</feature>
<dbReference type="OrthoDB" id="5339076at2759"/>
<dbReference type="InterPro" id="IPR018822">
    <property type="entry name" value="UPF0646"/>
</dbReference>
<evidence type="ECO:0000313" key="3">
    <source>
        <dbReference type="Proteomes" id="UP000664521"/>
    </source>
</evidence>
<feature type="compositionally biased region" description="Acidic residues" evidence="1">
    <location>
        <begin position="537"/>
        <end position="549"/>
    </location>
</feature>
<feature type="region of interest" description="Disordered" evidence="1">
    <location>
        <begin position="1"/>
        <end position="115"/>
    </location>
</feature>
<organism evidence="2 3">
    <name type="scientific">Heterodermia speciosa</name>
    <dbReference type="NCBI Taxonomy" id="116794"/>
    <lineage>
        <taxon>Eukaryota</taxon>
        <taxon>Fungi</taxon>
        <taxon>Dikarya</taxon>
        <taxon>Ascomycota</taxon>
        <taxon>Pezizomycotina</taxon>
        <taxon>Lecanoromycetes</taxon>
        <taxon>OSLEUM clade</taxon>
        <taxon>Lecanoromycetidae</taxon>
        <taxon>Caliciales</taxon>
        <taxon>Physciaceae</taxon>
        <taxon>Heterodermia</taxon>
    </lineage>
</organism>
<feature type="region of interest" description="Disordered" evidence="1">
    <location>
        <begin position="784"/>
        <end position="828"/>
    </location>
</feature>
<feature type="compositionally biased region" description="Acidic residues" evidence="1">
    <location>
        <begin position="35"/>
        <end position="64"/>
    </location>
</feature>
<feature type="compositionally biased region" description="Basic and acidic residues" evidence="1">
    <location>
        <begin position="736"/>
        <end position="772"/>
    </location>
</feature>
<dbReference type="Proteomes" id="UP000664521">
    <property type="component" value="Unassembled WGS sequence"/>
</dbReference>
<sequence length="828" mass="90875">MSALGELGGPHLDLPSTEDPMRLSPDVDRRGSANDDIDIDFEFEDEINLEGEDANMDEQPDSMIDDSHGDDKRDTAVNDDEMVYDSELDPALQEQPSLLDEDLDDADGLSMDDDFEKTRLDQHSLIYETEQIDEHIVDLEDPAQSNGLGLPGSSDDAQGHSLDPAETVHEQSPGSRSQIVNTAGVQGNDEYGDSRKSSAQQLSGKREAETDTESSDHEASIYQEDAEHFTANTKESRSRPADNRGSIQVAPEDDNQYHESNEDDRQNAVPPITQLLHPIVVVYQGNEMSLFPPVDQDAEQSQTYFLSDESYASESLTSLFGRCKTVLADSIREDEELEIRIADLGLAVNETSAEYTTTTLAQILDLFIQLNHNDGSDNPGPLYLELYTNYKVLHRLDYLMNAVVDGKGLSQLEFLNESEDINGGDEYAREDEIVVEDGLGETNSTTNLENGHSFSIDNEQLPNTSHIMGQAETASLDKGSSERINDADANHAASAAVDTTPKAMTQVSHDTSTQEEHSSSAVPNKSHTPSPVHAGVDDDDIIDYSDEEAAPERSAGSSTVKGDGFKGDSNDSIPVGHALEDTIDYDGGEEPGKHLTDSTTDSPSHAQVLATDTDEIDGNLYDENESYELSRADFVEAEEFEEIIDEAAKAQDIINPGSFLDGKRHDPSEDDLITEDVANNADYHPAKSVANTHLDNDADHQTSPGDIFQDDLDYVSEDTITQDPGVIPPHPSGNVDHLDLISDDTDGKYHGARTDEFSQHTYKTQEPDKQESLIEDIDQITYEDDEITIPDQIDPPKPTSNSPALKRSREDEILPNGTPSESKRIRST</sequence>
<feature type="region of interest" description="Disordered" evidence="1">
    <location>
        <begin position="488"/>
        <end position="605"/>
    </location>
</feature>
<feature type="compositionally biased region" description="Acidic residues" evidence="1">
    <location>
        <begin position="99"/>
        <end position="115"/>
    </location>
</feature>
<comment type="caution">
    <text evidence="2">The sequence shown here is derived from an EMBL/GenBank/DDBJ whole genome shotgun (WGS) entry which is preliminary data.</text>
</comment>